<evidence type="ECO:0000256" key="6">
    <source>
        <dbReference type="ARBA" id="ARBA00023077"/>
    </source>
</evidence>
<keyword evidence="17" id="KW-1185">Reference proteome</keyword>
<evidence type="ECO:0000256" key="9">
    <source>
        <dbReference type="ARBA" id="ARBA00023237"/>
    </source>
</evidence>
<comment type="similarity">
    <text evidence="10 11">Belongs to the TonB-dependent receptor family.</text>
</comment>
<evidence type="ECO:0000313" key="15">
    <source>
        <dbReference type="EMBL" id="SDH08541.1"/>
    </source>
</evidence>
<keyword evidence="2 10" id="KW-0813">Transport</keyword>
<dbReference type="GO" id="GO:0015344">
    <property type="term" value="F:siderophore uptake transmembrane transporter activity"/>
    <property type="evidence" value="ECO:0007669"/>
    <property type="project" value="TreeGrafter"/>
</dbReference>
<dbReference type="RefSeq" id="WP_091818731.1">
    <property type="nucleotide sequence ID" value="NZ_CP091792.1"/>
</dbReference>
<organism evidence="16 18">
    <name type="scientific">Prevotella communis</name>
    <dbReference type="NCBI Taxonomy" id="2913614"/>
    <lineage>
        <taxon>Bacteria</taxon>
        <taxon>Pseudomonadati</taxon>
        <taxon>Bacteroidota</taxon>
        <taxon>Bacteroidia</taxon>
        <taxon>Bacteroidales</taxon>
        <taxon>Prevotellaceae</taxon>
        <taxon>Prevotella</taxon>
    </lineage>
</organism>
<evidence type="ECO:0000256" key="11">
    <source>
        <dbReference type="RuleBase" id="RU003357"/>
    </source>
</evidence>
<dbReference type="PROSITE" id="PS52016">
    <property type="entry name" value="TONB_DEPENDENT_REC_3"/>
    <property type="match status" value="1"/>
</dbReference>
<evidence type="ECO:0000256" key="12">
    <source>
        <dbReference type="SAM" id="SignalP"/>
    </source>
</evidence>
<keyword evidence="7 10" id="KW-0472">Membrane</keyword>
<dbReference type="InterPro" id="IPR036942">
    <property type="entry name" value="Beta-barrel_TonB_sf"/>
</dbReference>
<evidence type="ECO:0000313" key="18">
    <source>
        <dbReference type="Proteomes" id="UP000199134"/>
    </source>
</evidence>
<evidence type="ECO:0000313" key="16">
    <source>
        <dbReference type="EMBL" id="SDN79512.1"/>
    </source>
</evidence>
<dbReference type="OrthoDB" id="1109239at2"/>
<feature type="domain" description="TonB-dependent receptor plug" evidence="14">
    <location>
        <begin position="127"/>
        <end position="234"/>
    </location>
</feature>
<keyword evidence="4 10" id="KW-0812">Transmembrane</keyword>
<evidence type="ECO:0000313" key="17">
    <source>
        <dbReference type="Proteomes" id="UP000198779"/>
    </source>
</evidence>
<gene>
    <name evidence="16" type="ORF">SAMN04487900_10375</name>
    <name evidence="15" type="ORF">SAMN04487901_11623</name>
</gene>
<reference evidence="15 18" key="2">
    <citation type="submission" date="2016-10" db="EMBL/GenBank/DDBJ databases">
        <authorList>
            <person name="de Groot N.N."/>
        </authorList>
    </citation>
    <scope>NUCLEOTIDE SEQUENCE [LARGE SCALE GENOMIC DNA]</scope>
    <source>
        <strain evidence="18">BP1-145</strain>
        <strain evidence="15">BP1-148</strain>
    </source>
</reference>
<dbReference type="PANTHER" id="PTHR30069:SF29">
    <property type="entry name" value="HEMOGLOBIN AND HEMOGLOBIN-HAPTOGLOBIN-BINDING PROTEIN 1-RELATED"/>
    <property type="match status" value="1"/>
</dbReference>
<dbReference type="STRING" id="645274.SAMN04487901_11623"/>
<dbReference type="InterPro" id="IPR000531">
    <property type="entry name" value="Beta-barrel_TonB"/>
</dbReference>
<dbReference type="Gene3D" id="2.40.170.20">
    <property type="entry name" value="TonB-dependent receptor, beta-barrel domain"/>
    <property type="match status" value="1"/>
</dbReference>
<feature type="domain" description="TonB-dependent receptor-like beta-barrel" evidence="13">
    <location>
        <begin position="440"/>
        <end position="766"/>
    </location>
</feature>
<evidence type="ECO:0000259" key="14">
    <source>
        <dbReference type="Pfam" id="PF07715"/>
    </source>
</evidence>
<dbReference type="GO" id="GO:0044718">
    <property type="term" value="P:siderophore transmembrane transport"/>
    <property type="evidence" value="ECO:0007669"/>
    <property type="project" value="TreeGrafter"/>
</dbReference>
<comment type="subcellular location">
    <subcellularLocation>
        <location evidence="1 10">Cell outer membrane</location>
        <topology evidence="1 10">Multi-pass membrane protein</topology>
    </subcellularLocation>
</comment>
<keyword evidence="5 12" id="KW-0732">Signal</keyword>
<dbReference type="SUPFAM" id="SSF56935">
    <property type="entry name" value="Porins"/>
    <property type="match status" value="1"/>
</dbReference>
<dbReference type="GO" id="GO:0009279">
    <property type="term" value="C:cell outer membrane"/>
    <property type="evidence" value="ECO:0007669"/>
    <property type="project" value="UniProtKB-SubCell"/>
</dbReference>
<sequence>MINHLRIYLTVVALTLLAMPASAQDVYVQAENAYKIGRIDSALVLLKRNEKAFLGTDRQKAYRLMSLCCLALDQPEQSEYYAGLLLNENKYFFGSLEDPVRFVDMINRLREGRGTTIKTASGQEENIEEAPVPVTIITREMIDMLSNNRNIGQILAAYVPGMSEICTYAFANVAMHGVYTNGQEKILVMENGHRLNARSTNNGKLDYAISTEKIDHIEVLRGPASSLYGNVALTAVVNIITKSGNEINGIKGKYSYGSFGTHRADLTAGTTFLGADVMAWASLYTSKGERITIPAGSGYSQTPHDGYAYVGRYEGKPSYDIGVTIKLNDFNLMVSRKYGKLVPQYSWYAQTYDYDRYRQFFGVTPGYSVNENHLNLEYDKSFGSSNLNIALYGDWYQFQDYQVVSDSMYNVEFNPDGSGTPKIGPDGKPVMRLYHGVYQDDNWEEYTIGATAKYSSNYKIGNQHGNLLAGAQFEFYRIPVNEFFLGEEYSNITIVTTPESPNQLNVGHEKSISGFIQNKHYFTDQLILNAGLRYDKKYRRNDMSVEAFSPRVALVYVPSKTFSVKASYSRSFVDAPYFYRQNTQNTYKGSEDLMPEYMNAIQLDFLGSIGGHFDYDVNLFYNHLTDLICNNQSTDLNAPKYVNSGSLKVAGIETELSYKTTAFRSRLNTTFQRAMSAEQYYYYDHHIYSIPSVTANLACEQRLFDKKNHSLWLSGNLRYTSRTLNKANSRVTGSEDFYLNERALVDLRLKYDYNKTMQLSLDCDNVFNTCYEIGGTSYIPYRYPGRTLMGTVAFKL</sequence>
<feature type="signal peptide" evidence="12">
    <location>
        <begin position="1"/>
        <end position="23"/>
    </location>
</feature>
<accession>A0A1G7ZID6</accession>
<evidence type="ECO:0000259" key="13">
    <source>
        <dbReference type="Pfam" id="PF00593"/>
    </source>
</evidence>
<keyword evidence="8" id="KW-0675">Receptor</keyword>
<keyword evidence="6 11" id="KW-0798">TonB box</keyword>
<dbReference type="EMBL" id="FNCQ01000016">
    <property type="protein sequence ID" value="SDH08541.1"/>
    <property type="molecule type" value="Genomic_DNA"/>
</dbReference>
<protein>
    <submittedName>
        <fullName evidence="16">Iron complex outermembrane recepter protein</fullName>
    </submittedName>
</protein>
<dbReference type="InterPro" id="IPR037066">
    <property type="entry name" value="Plug_dom_sf"/>
</dbReference>
<evidence type="ECO:0000256" key="7">
    <source>
        <dbReference type="ARBA" id="ARBA00023136"/>
    </source>
</evidence>
<dbReference type="InterPro" id="IPR012910">
    <property type="entry name" value="Plug_dom"/>
</dbReference>
<evidence type="ECO:0000256" key="5">
    <source>
        <dbReference type="ARBA" id="ARBA00022729"/>
    </source>
</evidence>
<accession>A0A1H0EAT9</accession>
<dbReference type="Proteomes" id="UP000199134">
    <property type="component" value="Unassembled WGS sequence"/>
</dbReference>
<dbReference type="Proteomes" id="UP000198779">
    <property type="component" value="Unassembled WGS sequence"/>
</dbReference>
<dbReference type="Gene3D" id="2.170.130.10">
    <property type="entry name" value="TonB-dependent receptor, plug domain"/>
    <property type="match status" value="1"/>
</dbReference>
<reference evidence="16 17" key="1">
    <citation type="submission" date="2016-10" db="EMBL/GenBank/DDBJ databases">
        <authorList>
            <person name="Varghese N."/>
            <person name="Submissions S."/>
        </authorList>
    </citation>
    <scope>NUCLEOTIDE SEQUENCE</scope>
    <source>
        <strain evidence="16">BP1-145</strain>
        <strain evidence="17">BP1-148</strain>
    </source>
</reference>
<dbReference type="Pfam" id="PF07715">
    <property type="entry name" value="Plug"/>
    <property type="match status" value="1"/>
</dbReference>
<evidence type="ECO:0000256" key="10">
    <source>
        <dbReference type="PROSITE-ProRule" id="PRU01360"/>
    </source>
</evidence>
<evidence type="ECO:0000256" key="4">
    <source>
        <dbReference type="ARBA" id="ARBA00022692"/>
    </source>
</evidence>
<proteinExistence type="inferred from homology"/>
<keyword evidence="3 10" id="KW-1134">Transmembrane beta strand</keyword>
<dbReference type="PANTHER" id="PTHR30069">
    <property type="entry name" value="TONB-DEPENDENT OUTER MEMBRANE RECEPTOR"/>
    <property type="match status" value="1"/>
</dbReference>
<evidence type="ECO:0000256" key="2">
    <source>
        <dbReference type="ARBA" id="ARBA00022448"/>
    </source>
</evidence>
<dbReference type="EMBL" id="FNIW01000003">
    <property type="protein sequence ID" value="SDN79512.1"/>
    <property type="molecule type" value="Genomic_DNA"/>
</dbReference>
<evidence type="ECO:0000256" key="8">
    <source>
        <dbReference type="ARBA" id="ARBA00023170"/>
    </source>
</evidence>
<feature type="chain" id="PRO_5041053971" evidence="12">
    <location>
        <begin position="24"/>
        <end position="796"/>
    </location>
</feature>
<keyword evidence="9 10" id="KW-0998">Cell outer membrane</keyword>
<evidence type="ECO:0000256" key="3">
    <source>
        <dbReference type="ARBA" id="ARBA00022452"/>
    </source>
</evidence>
<dbReference type="InterPro" id="IPR039426">
    <property type="entry name" value="TonB-dep_rcpt-like"/>
</dbReference>
<dbReference type="AlphaFoldDB" id="A0A1H0EAT9"/>
<dbReference type="Pfam" id="PF00593">
    <property type="entry name" value="TonB_dep_Rec_b-barrel"/>
    <property type="match status" value="1"/>
</dbReference>
<name>A0A1H0EAT9_9BACT</name>
<evidence type="ECO:0000256" key="1">
    <source>
        <dbReference type="ARBA" id="ARBA00004571"/>
    </source>
</evidence>